<feature type="region of interest" description="Disordered" evidence="1">
    <location>
        <begin position="166"/>
        <end position="187"/>
    </location>
</feature>
<dbReference type="RefSeq" id="WP_162446448.1">
    <property type="nucleotide sequence ID" value="NZ_CP048222.1"/>
</dbReference>
<feature type="compositionally biased region" description="Basic and acidic residues" evidence="1">
    <location>
        <begin position="176"/>
        <end position="187"/>
    </location>
</feature>
<feature type="compositionally biased region" description="Basic and acidic residues" evidence="1">
    <location>
        <begin position="1547"/>
        <end position="1567"/>
    </location>
</feature>
<evidence type="ECO:0000313" key="3">
    <source>
        <dbReference type="EMBL" id="QHT70471.1"/>
    </source>
</evidence>
<evidence type="ECO:0000256" key="2">
    <source>
        <dbReference type="SAM" id="SignalP"/>
    </source>
</evidence>
<feature type="chain" id="PRO_5025352800" description="Translocation/assembly module TamB" evidence="2">
    <location>
        <begin position="22"/>
        <end position="1567"/>
    </location>
</feature>
<organism evidence="3 4">
    <name type="scientific">Rhodocytophaga rosea</name>
    <dbReference type="NCBI Taxonomy" id="2704465"/>
    <lineage>
        <taxon>Bacteria</taxon>
        <taxon>Pseudomonadati</taxon>
        <taxon>Bacteroidota</taxon>
        <taxon>Cytophagia</taxon>
        <taxon>Cytophagales</taxon>
        <taxon>Rhodocytophagaceae</taxon>
        <taxon>Rhodocytophaga</taxon>
    </lineage>
</organism>
<accession>A0A6C0GQY7</accession>
<gene>
    <name evidence="3" type="ORF">GXP67_29375</name>
</gene>
<dbReference type="Proteomes" id="UP000480178">
    <property type="component" value="Chromosome"/>
</dbReference>
<proteinExistence type="predicted"/>
<feature type="signal peptide" evidence="2">
    <location>
        <begin position="1"/>
        <end position="21"/>
    </location>
</feature>
<sequence>MKTRHILAILLLSLSPLLVNAQYKLSDKPDEFMANVTAMMASSKSPEAIKAGQDFEAVWSTRFSEAQKVKTISIAKKMVAKRYKPASHFQPFFKTVTSALTIQNLSASELDNLLFVSEKMVDLYDSKQLLGSLTTLSTFFEKKVLFTSNYNRLHVQGGSFTLAFKEEPAQTSVPENKQETENTEQKAKEEDLKALFDDVAQDNPDATFSEEPAEELMNDVFTKPIQPTVQGAVIMFDNINLVFATAYDSVPLTGTKGSLMLKDGVFVGNGGKFDWAMAGLPQVYCDIKEYNFNVRSPRFTAETVTLNYPDKLSAPAEGVFEFESKKHKGMEDAQYPRFMSYYNNISIKNLGNNLVYKGGFSLVGKRNFSTSLNKKPATLNYVANGATKFKTAGHKYEFGDSLIYSPQVRITIPQNQDSIFHPATRMNYNKNIPLLRLNKHEGGFRGTPYVDTYHKVDITVDGLQWNMNTDSINFYVLNARNEVPGVFESFDFFDSTRYISLKGIYNFHPLQLLMTYANTVKSQSFYLNEVAAKYKMNENTLRGAMMQMHQEGYIDYEVETGQIHLNRKGDHNVLADNKKRDYDSFRAESKVLSGANATLNLSSNELVVRGIERFYLSDKLNVSIKPRNKEIKLLKDRNFLLDGEVAAGTYKFKGTGFFFLYDEFTVEMPQIDTILFTSQESIKKNNKKELGGEIRYGAGTLYINKPNNKAGLKDYPEYPRLNVESGATIYFDQSDRIAGTYNRNVRFEIPSVKLDSLNSRDPNYQGTFYSDGIFPPIKEALVPMSDNTLGFKHKPTQPYYNLYDSNSKITFTGDIVMDMKGLRTSGTIEHLSTTLTSKDIVFTPDSVIAKGPSAEIKEATLGAGSFPAVSVKNYSLKWLPRADSMNISNTETPFEIYKQTGASFKGTIIVRSTGLFGSGTLDRKDSETYSATFNFNKTQFKAGDAEFRIKSNVITKPVLFANFVNVDFNMSQGLVTINTSENPALSGFASLEFPYAAYKTSINKAKWDIGKKSVLMEGEVKTTTFTSLEPTQENLSFNARFALYNIEKYTLNIGGIPYIQSADARIIPNNGVVRILENAVMEPLAKAKLSIDTIYAYHNLIDGNIQILSKSKFTGNATYKFTNSEKKEFDIKLGDFELRQEEATKKNKTPRPFTAAQGEVTEEDKFLIAPRILYKGKVTMLAYERNLQLDGFIKLDLKSQSTLGAWIPYASNGGQESIVINVDENLNNNGVPLTTGLHVDKSTSSIYSTFLSEKQNPDDKDIFIAKGQLSYNPSINEFKVAPTEKANNVVMEGNEFTLDDANGKIKLEGKLDLFNTLPNEYLSSAGSGEIALATNEYTFNTLLSLNFDLPSQVLSKLGDGIIQTKLDKGVGEKEANEDKEALYLKLAALIGNGATKDYKNRSGQEWIPLFNASKKFLTAMVLSNVDLKWSEEHKAYYSTGKIGLSNIINKDINSQFEGMLEIRKVSTGDELSLYLEVSPEDWYYFSFQQEQLQIISSSEDFNDVVNSKTRPGKTGQFGFLMGSPDEKQIFMERFNRDYRGISNKPVEQVKKTEKPEEKKKEEKKDGF</sequence>
<dbReference type="KEGG" id="rhoz:GXP67_29375"/>
<name>A0A6C0GQY7_9BACT</name>
<protein>
    <recommendedName>
        <fullName evidence="5">Translocation/assembly module TamB</fullName>
    </recommendedName>
</protein>
<keyword evidence="2" id="KW-0732">Signal</keyword>
<keyword evidence="4" id="KW-1185">Reference proteome</keyword>
<evidence type="ECO:0008006" key="5">
    <source>
        <dbReference type="Google" id="ProtNLM"/>
    </source>
</evidence>
<dbReference type="EMBL" id="CP048222">
    <property type="protein sequence ID" value="QHT70471.1"/>
    <property type="molecule type" value="Genomic_DNA"/>
</dbReference>
<reference evidence="3 4" key="1">
    <citation type="submission" date="2020-01" db="EMBL/GenBank/DDBJ databases">
        <authorList>
            <person name="Kim M.K."/>
        </authorList>
    </citation>
    <scope>NUCLEOTIDE SEQUENCE [LARGE SCALE GENOMIC DNA]</scope>
    <source>
        <strain evidence="3 4">172606-1</strain>
    </source>
</reference>
<feature type="region of interest" description="Disordered" evidence="1">
    <location>
        <begin position="1541"/>
        <end position="1567"/>
    </location>
</feature>
<evidence type="ECO:0000313" key="4">
    <source>
        <dbReference type="Proteomes" id="UP000480178"/>
    </source>
</evidence>
<evidence type="ECO:0000256" key="1">
    <source>
        <dbReference type="SAM" id="MobiDB-lite"/>
    </source>
</evidence>